<dbReference type="GO" id="GO:0004523">
    <property type="term" value="F:RNA-DNA hybrid ribonuclease activity"/>
    <property type="evidence" value="ECO:0007669"/>
    <property type="project" value="InterPro"/>
</dbReference>
<name>A0AAD5IRJ5_ACENE</name>
<keyword evidence="3" id="KW-1185">Reference proteome</keyword>
<organism evidence="2 3">
    <name type="scientific">Acer negundo</name>
    <name type="common">Box elder</name>
    <dbReference type="NCBI Taxonomy" id="4023"/>
    <lineage>
        <taxon>Eukaryota</taxon>
        <taxon>Viridiplantae</taxon>
        <taxon>Streptophyta</taxon>
        <taxon>Embryophyta</taxon>
        <taxon>Tracheophyta</taxon>
        <taxon>Spermatophyta</taxon>
        <taxon>Magnoliopsida</taxon>
        <taxon>eudicotyledons</taxon>
        <taxon>Gunneridae</taxon>
        <taxon>Pentapetalae</taxon>
        <taxon>rosids</taxon>
        <taxon>malvids</taxon>
        <taxon>Sapindales</taxon>
        <taxon>Sapindaceae</taxon>
        <taxon>Hippocastanoideae</taxon>
        <taxon>Acereae</taxon>
        <taxon>Acer</taxon>
    </lineage>
</organism>
<accession>A0AAD5IRJ5</accession>
<evidence type="ECO:0000259" key="1">
    <source>
        <dbReference type="Pfam" id="PF13456"/>
    </source>
</evidence>
<reference evidence="2" key="1">
    <citation type="journal article" date="2022" name="Plant J.">
        <title>Strategies of tolerance reflected in two North American maple genomes.</title>
        <authorList>
            <person name="McEvoy S.L."/>
            <person name="Sezen U.U."/>
            <person name="Trouern-Trend A."/>
            <person name="McMahon S.M."/>
            <person name="Schaberg P.G."/>
            <person name="Yang J."/>
            <person name="Wegrzyn J.L."/>
            <person name="Swenson N.G."/>
        </authorList>
    </citation>
    <scope>NUCLEOTIDE SEQUENCE</scope>
    <source>
        <strain evidence="2">91603</strain>
    </source>
</reference>
<evidence type="ECO:0000313" key="3">
    <source>
        <dbReference type="Proteomes" id="UP001064489"/>
    </source>
</evidence>
<gene>
    <name evidence="2" type="ORF">LWI28_020125</name>
</gene>
<dbReference type="Proteomes" id="UP001064489">
    <property type="component" value="Chromosome 8"/>
</dbReference>
<dbReference type="EMBL" id="JAJSOW010000103">
    <property type="protein sequence ID" value="KAI9174611.1"/>
    <property type="molecule type" value="Genomic_DNA"/>
</dbReference>
<dbReference type="InterPro" id="IPR002156">
    <property type="entry name" value="RNaseH_domain"/>
</dbReference>
<evidence type="ECO:0000313" key="2">
    <source>
        <dbReference type="EMBL" id="KAI9174611.1"/>
    </source>
</evidence>
<protein>
    <recommendedName>
        <fullName evidence="1">RNase H type-1 domain-containing protein</fullName>
    </recommendedName>
</protein>
<dbReference type="Pfam" id="PF13456">
    <property type="entry name" value="RVT_3"/>
    <property type="match status" value="1"/>
</dbReference>
<reference evidence="2" key="2">
    <citation type="submission" date="2023-02" db="EMBL/GenBank/DDBJ databases">
        <authorList>
            <person name="Swenson N.G."/>
            <person name="Wegrzyn J.L."/>
            <person name="Mcevoy S.L."/>
        </authorList>
    </citation>
    <scope>NUCLEOTIDE SEQUENCE</scope>
    <source>
        <strain evidence="2">91603</strain>
        <tissue evidence="2">Leaf</tissue>
    </source>
</reference>
<dbReference type="AlphaFoldDB" id="A0AAD5IRJ5"/>
<comment type="caution">
    <text evidence="2">The sequence shown here is derived from an EMBL/GenBank/DDBJ whole genome shotgun (WGS) entry which is preliminary data.</text>
</comment>
<dbReference type="GO" id="GO:0003676">
    <property type="term" value="F:nucleic acid binding"/>
    <property type="evidence" value="ECO:0007669"/>
    <property type="project" value="InterPro"/>
</dbReference>
<proteinExistence type="predicted"/>
<sequence length="94" mass="10074">MAEAIAVLTGLRVAIDAGLLPTVIESDAKWIVDLINSDNESSVDIGSLGGPRAMTRGWIIISNSKQSKEEQLIADSDLKATPNINFNHKLLKSS</sequence>
<feature type="domain" description="RNase H type-1" evidence="1">
    <location>
        <begin position="1"/>
        <end position="41"/>
    </location>
</feature>